<proteinExistence type="predicted"/>
<evidence type="ECO:0000313" key="4">
    <source>
        <dbReference type="Proteomes" id="UP000693981"/>
    </source>
</evidence>
<keyword evidence="2" id="KW-1133">Transmembrane helix</keyword>
<evidence type="ECO:0000313" key="3">
    <source>
        <dbReference type="EMBL" id="KAG7398721.1"/>
    </source>
</evidence>
<gene>
    <name evidence="3" type="ORF">PHYBOEH_010562</name>
</gene>
<accession>A0A8T1WZL7</accession>
<dbReference type="EMBL" id="JAGDFL010000073">
    <property type="protein sequence ID" value="KAG7398721.1"/>
    <property type="molecule type" value="Genomic_DNA"/>
</dbReference>
<evidence type="ECO:0000256" key="1">
    <source>
        <dbReference type="SAM" id="MobiDB-lite"/>
    </source>
</evidence>
<evidence type="ECO:0000256" key="2">
    <source>
        <dbReference type="SAM" id="Phobius"/>
    </source>
</evidence>
<feature type="region of interest" description="Disordered" evidence="1">
    <location>
        <begin position="33"/>
        <end position="56"/>
    </location>
</feature>
<feature type="compositionally biased region" description="Basic and acidic residues" evidence="1">
    <location>
        <begin position="145"/>
        <end position="164"/>
    </location>
</feature>
<feature type="region of interest" description="Disordered" evidence="1">
    <location>
        <begin position="135"/>
        <end position="196"/>
    </location>
</feature>
<name>A0A8T1WZL7_9STRA</name>
<keyword evidence="2" id="KW-0472">Membrane</keyword>
<comment type="caution">
    <text evidence="3">The sequence shown here is derived from an EMBL/GenBank/DDBJ whole genome shotgun (WGS) entry which is preliminary data.</text>
</comment>
<keyword evidence="2" id="KW-0812">Transmembrane</keyword>
<feature type="region of interest" description="Disordered" evidence="1">
    <location>
        <begin position="79"/>
        <end position="98"/>
    </location>
</feature>
<feature type="compositionally biased region" description="Basic residues" evidence="1">
    <location>
        <begin position="80"/>
        <end position="91"/>
    </location>
</feature>
<organism evidence="3 4">
    <name type="scientific">Phytophthora boehmeriae</name>
    <dbReference type="NCBI Taxonomy" id="109152"/>
    <lineage>
        <taxon>Eukaryota</taxon>
        <taxon>Sar</taxon>
        <taxon>Stramenopiles</taxon>
        <taxon>Oomycota</taxon>
        <taxon>Peronosporomycetes</taxon>
        <taxon>Peronosporales</taxon>
        <taxon>Peronosporaceae</taxon>
        <taxon>Phytophthora</taxon>
    </lineage>
</organism>
<sequence length="196" mass="21879">MALLSPTAFAALSVTFISIIVALFVRARRRSAAASESDSSDEESISVNVVSEQDEQDSLLPSLSGLLRSPWYSNNDLKKAQTKMRPVRKGSRTMSLSLPMPLPLRKKRKQEVPTKKHHVPYFFPLLDETAEWWQAQQEPQPPLEPEGRQSDINDVQTCHKEELSTSRCTPNEMQQSEPPDLFAPAIASPSIEVGGH</sequence>
<keyword evidence="4" id="KW-1185">Reference proteome</keyword>
<protein>
    <submittedName>
        <fullName evidence="3">Uncharacterized protein</fullName>
    </submittedName>
</protein>
<feature type="compositionally biased region" description="Polar residues" evidence="1">
    <location>
        <begin position="165"/>
        <end position="177"/>
    </location>
</feature>
<reference evidence="3" key="1">
    <citation type="submission" date="2021-02" db="EMBL/GenBank/DDBJ databases">
        <authorList>
            <person name="Palmer J.M."/>
        </authorList>
    </citation>
    <scope>NUCLEOTIDE SEQUENCE</scope>
    <source>
        <strain evidence="3">SCRP23</strain>
    </source>
</reference>
<dbReference type="AlphaFoldDB" id="A0A8T1WZL7"/>
<feature type="transmembrane region" description="Helical" evidence="2">
    <location>
        <begin position="6"/>
        <end position="25"/>
    </location>
</feature>
<dbReference type="OrthoDB" id="118962at2759"/>
<dbReference type="Proteomes" id="UP000693981">
    <property type="component" value="Unassembled WGS sequence"/>
</dbReference>